<dbReference type="Proteomes" id="UP000244450">
    <property type="component" value="Unassembled WGS sequence"/>
</dbReference>
<evidence type="ECO:0000313" key="2">
    <source>
        <dbReference type="EMBL" id="PUZ25182.1"/>
    </source>
</evidence>
<sequence>MDNVYAALPPVQRKWIEPAIPGHPLVQNKWAQPAILRHILEQNKWAQPAILRHILVQNKQANLLYSVTPWCKTNRPTCYTPSHPGAKQAGQPAHFLLPRTG</sequence>
<evidence type="ECO:0000313" key="3">
    <source>
        <dbReference type="Proteomes" id="UP000244450"/>
    </source>
</evidence>
<evidence type="ECO:0000256" key="1">
    <source>
        <dbReference type="SAM" id="MobiDB-lite"/>
    </source>
</evidence>
<name>A0A2T7BFX3_9BACT</name>
<dbReference type="EMBL" id="QCYK01000002">
    <property type="protein sequence ID" value="PUZ25182.1"/>
    <property type="molecule type" value="Genomic_DNA"/>
</dbReference>
<keyword evidence="3" id="KW-1185">Reference proteome</keyword>
<protein>
    <submittedName>
        <fullName evidence="2">Uncharacterized protein</fullName>
    </submittedName>
</protein>
<organism evidence="2 3">
    <name type="scientific">Chitinophaga parva</name>
    <dbReference type="NCBI Taxonomy" id="2169414"/>
    <lineage>
        <taxon>Bacteria</taxon>
        <taxon>Pseudomonadati</taxon>
        <taxon>Bacteroidota</taxon>
        <taxon>Chitinophagia</taxon>
        <taxon>Chitinophagales</taxon>
        <taxon>Chitinophagaceae</taxon>
        <taxon>Chitinophaga</taxon>
    </lineage>
</organism>
<accession>A0A2T7BFX3</accession>
<feature type="region of interest" description="Disordered" evidence="1">
    <location>
        <begin position="82"/>
        <end position="101"/>
    </location>
</feature>
<gene>
    <name evidence="2" type="ORF">DCC81_12805</name>
</gene>
<reference evidence="2 3" key="1">
    <citation type="submission" date="2018-04" db="EMBL/GenBank/DDBJ databases">
        <title>Chitinophaga fuyangensis sp. nov., isolated from soil in a chemical factory.</title>
        <authorList>
            <person name="Chen K."/>
        </authorList>
    </citation>
    <scope>NUCLEOTIDE SEQUENCE [LARGE SCALE GENOMIC DNA]</scope>
    <source>
        <strain evidence="2 3">LY-1</strain>
    </source>
</reference>
<proteinExistence type="predicted"/>
<dbReference type="AlphaFoldDB" id="A0A2T7BFX3"/>
<comment type="caution">
    <text evidence="2">The sequence shown here is derived from an EMBL/GenBank/DDBJ whole genome shotgun (WGS) entry which is preliminary data.</text>
</comment>